<protein>
    <submittedName>
        <fullName evidence="7">3-hydroxyisobutyrate dehydrogenase</fullName>
    </submittedName>
</protein>
<feature type="active site" evidence="4">
    <location>
        <position position="166"/>
    </location>
</feature>
<dbReference type="Gene3D" id="1.10.1040.10">
    <property type="entry name" value="N-(1-d-carboxylethyl)-l-norvaline Dehydrogenase, domain 2"/>
    <property type="match status" value="1"/>
</dbReference>
<evidence type="ECO:0000313" key="7">
    <source>
        <dbReference type="EMBL" id="SEP19463.1"/>
    </source>
</evidence>
<dbReference type="Pfam" id="PF03446">
    <property type="entry name" value="NAD_binding_2"/>
    <property type="match status" value="1"/>
</dbReference>
<reference evidence="8" key="1">
    <citation type="submission" date="2016-10" db="EMBL/GenBank/DDBJ databases">
        <authorList>
            <person name="Varghese N."/>
            <person name="Submissions S."/>
        </authorList>
    </citation>
    <scope>NUCLEOTIDE SEQUENCE [LARGE SCALE GENOMIC DNA]</scope>
    <source>
        <strain evidence="8">DSM 45413</strain>
    </source>
</reference>
<sequence length="262" mass="26859">MTRVGIIGTGAMGRPVVDRLLAAGHEVAAVVRRPEVRDELTAAGVEVVASPAELGRGRDVVLVYVYSDEQAREVTLDSGLLESLEPGALVVVHTTGSPRTVEDIAARGVAVVDAAASGGPASIAAGTLTVFLGGTAEDVERFRPVVEAYASHVEHVGPLGSGQRVKLLNNLLFGAHVQLAVEAARVAESFGLDVAQVARTLHTCSGQSYALDLVAASGSAAALVQGAGPYIRKDVLVARQVAADLGVSLGTMDAATRPLTEL</sequence>
<dbReference type="SUPFAM" id="SSF48179">
    <property type="entry name" value="6-phosphogluconate dehydrogenase C-terminal domain-like"/>
    <property type="match status" value="1"/>
</dbReference>
<dbReference type="GO" id="GO:0051287">
    <property type="term" value="F:NAD binding"/>
    <property type="evidence" value="ECO:0007669"/>
    <property type="project" value="InterPro"/>
</dbReference>
<dbReference type="Pfam" id="PF14833">
    <property type="entry name" value="NAD_binding_11"/>
    <property type="match status" value="1"/>
</dbReference>
<name>A0A1H8VW07_9ACTN</name>
<dbReference type="Proteomes" id="UP000198960">
    <property type="component" value="Unassembled WGS sequence"/>
</dbReference>
<feature type="domain" description="6-phosphogluconate dehydrogenase NADP-binding" evidence="5">
    <location>
        <begin position="3"/>
        <end position="157"/>
    </location>
</feature>
<dbReference type="InterPro" id="IPR013328">
    <property type="entry name" value="6PGD_dom2"/>
</dbReference>
<dbReference type="AlphaFoldDB" id="A0A1H8VW07"/>
<dbReference type="InterPro" id="IPR008927">
    <property type="entry name" value="6-PGluconate_DH-like_C_sf"/>
</dbReference>
<dbReference type="EMBL" id="FOEE01000014">
    <property type="protein sequence ID" value="SEP19463.1"/>
    <property type="molecule type" value="Genomic_DNA"/>
</dbReference>
<dbReference type="InterPro" id="IPR029154">
    <property type="entry name" value="HIBADH-like_NADP-bd"/>
</dbReference>
<organism evidence="7 8">
    <name type="scientific">Trujillonella endophytica</name>
    <dbReference type="NCBI Taxonomy" id="673521"/>
    <lineage>
        <taxon>Bacteria</taxon>
        <taxon>Bacillati</taxon>
        <taxon>Actinomycetota</taxon>
        <taxon>Actinomycetes</taxon>
        <taxon>Geodermatophilales</taxon>
        <taxon>Geodermatophilaceae</taxon>
        <taxon>Trujillonella</taxon>
    </lineage>
</organism>
<keyword evidence="2" id="KW-0560">Oxidoreductase</keyword>
<evidence type="ECO:0000256" key="1">
    <source>
        <dbReference type="ARBA" id="ARBA00009080"/>
    </source>
</evidence>
<keyword evidence="8" id="KW-1185">Reference proteome</keyword>
<accession>A0A1H8VW07</accession>
<dbReference type="InterPro" id="IPR036291">
    <property type="entry name" value="NAD(P)-bd_dom_sf"/>
</dbReference>
<dbReference type="PIRSF" id="PIRSF000103">
    <property type="entry name" value="HIBADH"/>
    <property type="match status" value="1"/>
</dbReference>
<evidence type="ECO:0000256" key="4">
    <source>
        <dbReference type="PIRSR" id="PIRSR000103-1"/>
    </source>
</evidence>
<evidence type="ECO:0000259" key="5">
    <source>
        <dbReference type="Pfam" id="PF03446"/>
    </source>
</evidence>
<dbReference type="GO" id="GO:0016491">
    <property type="term" value="F:oxidoreductase activity"/>
    <property type="evidence" value="ECO:0007669"/>
    <property type="project" value="UniProtKB-KW"/>
</dbReference>
<dbReference type="Gene3D" id="3.40.50.720">
    <property type="entry name" value="NAD(P)-binding Rossmann-like Domain"/>
    <property type="match status" value="1"/>
</dbReference>
<evidence type="ECO:0000256" key="2">
    <source>
        <dbReference type="ARBA" id="ARBA00023002"/>
    </source>
</evidence>
<dbReference type="InterPro" id="IPR015815">
    <property type="entry name" value="HIBADH-related"/>
</dbReference>
<evidence type="ECO:0000313" key="8">
    <source>
        <dbReference type="Proteomes" id="UP000198960"/>
    </source>
</evidence>
<dbReference type="PANTHER" id="PTHR43060:SF15">
    <property type="entry name" value="3-HYDROXYISOBUTYRATE DEHYDROGENASE-LIKE 1, MITOCHONDRIAL-RELATED"/>
    <property type="match status" value="1"/>
</dbReference>
<evidence type="ECO:0000259" key="6">
    <source>
        <dbReference type="Pfam" id="PF14833"/>
    </source>
</evidence>
<comment type="similarity">
    <text evidence="1">Belongs to the HIBADH-related family.</text>
</comment>
<dbReference type="GO" id="GO:0050661">
    <property type="term" value="F:NADP binding"/>
    <property type="evidence" value="ECO:0007669"/>
    <property type="project" value="InterPro"/>
</dbReference>
<dbReference type="PANTHER" id="PTHR43060">
    <property type="entry name" value="3-HYDROXYISOBUTYRATE DEHYDROGENASE-LIKE 1, MITOCHONDRIAL-RELATED"/>
    <property type="match status" value="1"/>
</dbReference>
<dbReference type="InterPro" id="IPR006115">
    <property type="entry name" value="6PGDH_NADP-bd"/>
</dbReference>
<feature type="domain" description="3-hydroxyisobutyrate dehydrogenase-like NAD-binding" evidence="6">
    <location>
        <begin position="160"/>
        <end position="255"/>
    </location>
</feature>
<proteinExistence type="inferred from homology"/>
<gene>
    <name evidence="7" type="ORF">SAMN05660991_03819</name>
</gene>
<dbReference type="STRING" id="673521.SAMN05660991_03819"/>
<keyword evidence="3" id="KW-0520">NAD</keyword>
<dbReference type="SUPFAM" id="SSF51735">
    <property type="entry name" value="NAD(P)-binding Rossmann-fold domains"/>
    <property type="match status" value="1"/>
</dbReference>
<dbReference type="OrthoDB" id="9135493at2"/>
<evidence type="ECO:0000256" key="3">
    <source>
        <dbReference type="ARBA" id="ARBA00023027"/>
    </source>
</evidence>